<evidence type="ECO:0000313" key="3">
    <source>
        <dbReference type="Proteomes" id="UP000182272"/>
    </source>
</evidence>
<reference evidence="2 3" key="1">
    <citation type="submission" date="2016-10" db="EMBL/GenBank/DDBJ databases">
        <authorList>
            <person name="de Groot N.N."/>
        </authorList>
    </citation>
    <scope>NUCLEOTIDE SEQUENCE [LARGE SCALE GENOMIC DNA]</scope>
    <source>
        <strain evidence="2 3">LMG 2158</strain>
    </source>
</reference>
<dbReference type="InterPro" id="IPR027417">
    <property type="entry name" value="P-loop_NTPase"/>
</dbReference>
<dbReference type="Proteomes" id="UP000182272">
    <property type="component" value="Chromosome I"/>
</dbReference>
<dbReference type="Gene3D" id="3.40.50.300">
    <property type="entry name" value="P-loop containing nucleotide triphosphate hydrolases"/>
    <property type="match status" value="2"/>
</dbReference>
<dbReference type="OrthoDB" id="9815944at2"/>
<dbReference type="AlphaFoldDB" id="A0A1H6NZI0"/>
<evidence type="ECO:0000313" key="2">
    <source>
        <dbReference type="EMBL" id="SEI18614.1"/>
    </source>
</evidence>
<sequence>MYCFDRGSVPPPSLLQSREASADRQALADYFLADTTKRAQSRAPQSLLDLNEDSIRLGLKRLFHGKCAFCERTAQPTAIYRFRPRAQASPQERTPDAHLYYLWLSNAWENLYAICKDCEPLQAHHFPVLGRRVPLPSAQQIEVYAQDSSGLWGGYPLKERPLLLDPCEQIDLSRHLSIDLSGELYPLSERAAATITHFKLNRLQLLKLRKRKLKAYFDQLLDHWSFASEVDSSNPMLFDFDRMNFGGCWYLLCQRIVLALSKSKVLPSELALERIEGTLRDLSESTDVVEWYGGLGLSLAGAAMQRPGKVAKNEQFRSHNYLSLESIRFSNFKGIEQLELRMPVAPSTQSLNPHIVRPALLILGENAAGKSSILEAAALVLSSDLACTKVPVDYASLPLDPELLGAAQAPRCILASVVAVFHNGSERQLTVSEGEFWHDEKVGGSDGEPILPQVFAYGAFRQYQKQIRRPSPAKSIINLFDSTALLSNPEKWLLSLKADDFNSVVRVLRGILSIEGSFEIMERDLRNQRCLIVTAAGDGQPLCRTPLSLASSGYRSVLAMACDIIQGLMNRRINPHFESLETAQAVVLIDEVEAHLHPRWKIQIMGALREALPQVTFIVTTHDPLCLRGMQDGEVIVMQRVPSDQRSDAQWPVMVEQLVRLPNVSQLTVEQLLTSDFFSLTSTDQPDTEHELANLADLLSARERGEVLTKPQQDSLQRLERDIGNALPVGSTEVQRLVQEAVVEYLDSRRQVSAQKLAQLRTDAKQRILGILEGL</sequence>
<dbReference type="PANTHER" id="PTHR43581">
    <property type="entry name" value="ATP/GTP PHOSPHATASE"/>
    <property type="match status" value="1"/>
</dbReference>
<dbReference type="GO" id="GO:0016887">
    <property type="term" value="F:ATP hydrolysis activity"/>
    <property type="evidence" value="ECO:0007669"/>
    <property type="project" value="InterPro"/>
</dbReference>
<dbReference type="InterPro" id="IPR003959">
    <property type="entry name" value="ATPase_AAA_core"/>
</dbReference>
<protein>
    <submittedName>
        <fullName evidence="2">AAA domain-containing protein, putative AbiEii toxin, Type IV TA system</fullName>
    </submittedName>
</protein>
<dbReference type="PANTHER" id="PTHR43581:SF2">
    <property type="entry name" value="EXCINUCLEASE ATPASE SUBUNIT"/>
    <property type="match status" value="1"/>
</dbReference>
<dbReference type="CDD" id="cd00267">
    <property type="entry name" value="ABC_ATPase"/>
    <property type="match status" value="1"/>
</dbReference>
<proteinExistence type="predicted"/>
<accession>A0A1H6NZI0</accession>
<gene>
    <name evidence="2" type="ORF">SAMN05216581_3724</name>
</gene>
<name>A0A1H6NZI0_9PSED</name>
<dbReference type="GO" id="GO:0005524">
    <property type="term" value="F:ATP binding"/>
    <property type="evidence" value="ECO:0007669"/>
    <property type="project" value="InterPro"/>
</dbReference>
<dbReference type="Pfam" id="PF13304">
    <property type="entry name" value="AAA_21"/>
    <property type="match status" value="1"/>
</dbReference>
<dbReference type="InterPro" id="IPR051396">
    <property type="entry name" value="Bact_Antivir_Def_Nuclease"/>
</dbReference>
<feature type="domain" description="ATPase AAA-type core" evidence="1">
    <location>
        <begin position="545"/>
        <end position="625"/>
    </location>
</feature>
<organism evidence="2 3">
    <name type="scientific">Pseudomonas asplenii</name>
    <dbReference type="NCBI Taxonomy" id="53407"/>
    <lineage>
        <taxon>Bacteria</taxon>
        <taxon>Pseudomonadati</taxon>
        <taxon>Pseudomonadota</taxon>
        <taxon>Gammaproteobacteria</taxon>
        <taxon>Pseudomonadales</taxon>
        <taxon>Pseudomonadaceae</taxon>
        <taxon>Pseudomonas</taxon>
    </lineage>
</organism>
<dbReference type="SUPFAM" id="SSF52540">
    <property type="entry name" value="P-loop containing nucleoside triphosphate hydrolases"/>
    <property type="match status" value="1"/>
</dbReference>
<evidence type="ECO:0000259" key="1">
    <source>
        <dbReference type="Pfam" id="PF13304"/>
    </source>
</evidence>
<dbReference type="EMBL" id="LT629972">
    <property type="protein sequence ID" value="SEI18614.1"/>
    <property type="molecule type" value="Genomic_DNA"/>
</dbReference>